<accession>A0ABW5MVG4</accession>
<gene>
    <name evidence="2" type="ORF">ACFSQJ_09920</name>
</gene>
<evidence type="ECO:0000256" key="1">
    <source>
        <dbReference type="SAM" id="Phobius"/>
    </source>
</evidence>
<keyword evidence="3" id="KW-1185">Reference proteome</keyword>
<proteinExistence type="predicted"/>
<name>A0ABW5MVG4_9FLAO</name>
<feature type="transmembrane region" description="Helical" evidence="1">
    <location>
        <begin position="62"/>
        <end position="81"/>
    </location>
</feature>
<keyword evidence="1" id="KW-0472">Membrane</keyword>
<keyword evidence="1" id="KW-1133">Transmembrane helix</keyword>
<keyword evidence="1" id="KW-0812">Transmembrane</keyword>
<protein>
    <submittedName>
        <fullName evidence="2">Uncharacterized protein</fullName>
    </submittedName>
</protein>
<evidence type="ECO:0000313" key="2">
    <source>
        <dbReference type="EMBL" id="MFD2587247.1"/>
    </source>
</evidence>
<feature type="transmembrane region" description="Helical" evidence="1">
    <location>
        <begin position="21"/>
        <end position="50"/>
    </location>
</feature>
<dbReference type="Proteomes" id="UP001597526">
    <property type="component" value="Unassembled WGS sequence"/>
</dbReference>
<reference evidence="3" key="1">
    <citation type="journal article" date="2019" name="Int. J. Syst. Evol. Microbiol.">
        <title>The Global Catalogue of Microorganisms (GCM) 10K type strain sequencing project: providing services to taxonomists for standard genome sequencing and annotation.</title>
        <authorList>
            <consortium name="The Broad Institute Genomics Platform"/>
            <consortium name="The Broad Institute Genome Sequencing Center for Infectious Disease"/>
            <person name="Wu L."/>
            <person name="Ma J."/>
        </authorList>
    </citation>
    <scope>NUCLEOTIDE SEQUENCE [LARGE SCALE GENOMIC DNA]</scope>
    <source>
        <strain evidence="3">KCTC 52368</strain>
    </source>
</reference>
<dbReference type="RefSeq" id="WP_377766806.1">
    <property type="nucleotide sequence ID" value="NZ_JBHULB010000012.1"/>
</dbReference>
<evidence type="ECO:0000313" key="3">
    <source>
        <dbReference type="Proteomes" id="UP001597526"/>
    </source>
</evidence>
<organism evidence="2 3">
    <name type="scientific">Croceitalea marina</name>
    <dbReference type="NCBI Taxonomy" id="1775166"/>
    <lineage>
        <taxon>Bacteria</taxon>
        <taxon>Pseudomonadati</taxon>
        <taxon>Bacteroidota</taxon>
        <taxon>Flavobacteriia</taxon>
        <taxon>Flavobacteriales</taxon>
        <taxon>Flavobacteriaceae</taxon>
        <taxon>Croceitalea</taxon>
    </lineage>
</organism>
<comment type="caution">
    <text evidence="2">The sequence shown here is derived from an EMBL/GenBank/DDBJ whole genome shotgun (WGS) entry which is preliminary data.</text>
</comment>
<sequence>MDYKNHLEKRMKSRAEYYVTKGVKIFFFIVLAIAFLLLMNYVFMLLWNWLMPELFALSTIDYWKALGLIVLAKIIFGFGFGDSDGPGGKKKINKKRFEEKKCSWRNDFSDWKHYDAFWQEEGEKAYQDYMERKRNENIS</sequence>
<dbReference type="EMBL" id="JBHULB010000012">
    <property type="protein sequence ID" value="MFD2587247.1"/>
    <property type="molecule type" value="Genomic_DNA"/>
</dbReference>